<sequence>MFYISDATKKPTLNQESASVPFLLEFEPAHGLRYILRQFDTFYTICSDLELPTNNAITFFETLSKRLKGLSKPSQQECYQYSQLLFLHFCYRQYLFPFPSLCQSDTVHREVRRLLETPDQQTLHAELEHSCLKQTLSQAIQRQDLDVFQLYSERWQQQSLNEQCDKLLAKLKPLQATALEPHPLNFEQAKALLNFFTAYFMGTKRLTSTALRYNKYGSIGQCMLRFDFLTALHKLACKAEHVDDMTDAQIIDLVTQLQDLLSKNRECVPVDSILNEFCEVSEDLQSDKNGTPSYLSERMGNLKARIYLLLSSCASQKPLPHKDFTKLLSRKDYNKLRPTLKQLLSAYQEDPLYQFFLKVQLFLESSPDLQTIAPAYIWRVFNKNQERIFRLCHGIFKKGDTNILDPYTVLSATEDDVLSEEATSKEYFQHDILLYNGLGAYFQQQNTFYNAALTQHFFQRLSRTNIDTLSNRSVFDAISEPLENPKPIYRILTLLHQAAQSMADERTITVFLNQLFSDHMPASQTPPSGKVCTRIRKMNQKQLTAIAEAIFSADQSGTLEARRQSLCQTLDTWFAQDDLLHAFVSQSFACRQQTERFALQTFLEKYAHELSRTLLSAYFPLFYTAEHAQVLNQVWARTFCEQPVDQRKKQTLDRGSIGMFAAKSRLFFAINPDLGHPPLNHPIFKTAAGLIILGANEDHLARCHHCFPDAPLFPEHILDTSYDWLAEFYQSVLPYGVSGLVLTLFADLFSQHWHGTSDQKLKCFLKEVQPCLNFVSDLHQKIGQHTPIIIKIVSRCTNSPQTQDMLRVLCRWLWEDHAVDALILDLNLGSDYIINELCNSLPIPVLLQKQSAYIPTSMEMPIWGLSLSPYPLF</sequence>
<dbReference type="RefSeq" id="WP_087373929.1">
    <property type="nucleotide sequence ID" value="NZ_NFKK01000015.1"/>
</dbReference>
<evidence type="ECO:0000313" key="1">
    <source>
        <dbReference type="EMBL" id="OUP51944.1"/>
    </source>
</evidence>
<gene>
    <name evidence="1" type="ORF">B5F17_11300</name>
</gene>
<reference evidence="2" key="1">
    <citation type="submission" date="2017-04" db="EMBL/GenBank/DDBJ databases">
        <title>Function of individual gut microbiota members based on whole genome sequencing of pure cultures obtained from chicken caecum.</title>
        <authorList>
            <person name="Medvecky M."/>
            <person name="Cejkova D."/>
            <person name="Polansky O."/>
            <person name="Karasova D."/>
            <person name="Kubasova T."/>
            <person name="Cizek A."/>
            <person name="Rychlik I."/>
        </authorList>
    </citation>
    <scope>NUCLEOTIDE SEQUENCE [LARGE SCALE GENOMIC DNA]</scope>
    <source>
        <strain evidence="2">An180</strain>
    </source>
</reference>
<proteinExistence type="predicted"/>
<dbReference type="Proteomes" id="UP000195897">
    <property type="component" value="Unassembled WGS sequence"/>
</dbReference>
<evidence type="ECO:0000313" key="2">
    <source>
        <dbReference type="Proteomes" id="UP000195897"/>
    </source>
</evidence>
<name>A0A1Y4L597_9FIRM</name>
<accession>A0A1Y4L597</accession>
<organism evidence="1 2">
    <name type="scientific">Butyricicoccus pullicaecorum</name>
    <dbReference type="NCBI Taxonomy" id="501571"/>
    <lineage>
        <taxon>Bacteria</taxon>
        <taxon>Bacillati</taxon>
        <taxon>Bacillota</taxon>
        <taxon>Clostridia</taxon>
        <taxon>Eubacteriales</taxon>
        <taxon>Butyricicoccaceae</taxon>
        <taxon>Butyricicoccus</taxon>
    </lineage>
</organism>
<comment type="caution">
    <text evidence="1">The sequence shown here is derived from an EMBL/GenBank/DDBJ whole genome shotgun (WGS) entry which is preliminary data.</text>
</comment>
<dbReference type="EMBL" id="NFKK01000015">
    <property type="protein sequence ID" value="OUP51944.1"/>
    <property type="molecule type" value="Genomic_DNA"/>
</dbReference>
<protein>
    <submittedName>
        <fullName evidence="1">Uncharacterized protein</fullName>
    </submittedName>
</protein>
<dbReference type="AlphaFoldDB" id="A0A1Y4L597"/>